<accession>A0A844FMA4</accession>
<dbReference type="GO" id="GO:0005737">
    <property type="term" value="C:cytoplasm"/>
    <property type="evidence" value="ECO:0007669"/>
    <property type="project" value="UniProtKB-SubCell"/>
</dbReference>
<dbReference type="InterPro" id="IPR000262">
    <property type="entry name" value="FMN-dep_DH"/>
</dbReference>
<comment type="catalytic activity">
    <reaction evidence="11">
        <text>isopentenyl diphosphate = dimethylallyl diphosphate</text>
        <dbReference type="Rhea" id="RHEA:23284"/>
        <dbReference type="ChEBI" id="CHEBI:57623"/>
        <dbReference type="ChEBI" id="CHEBI:128769"/>
        <dbReference type="EC" id="5.3.3.2"/>
    </reaction>
</comment>
<feature type="binding site" evidence="11">
    <location>
        <position position="153"/>
    </location>
    <ligand>
        <name>substrate</name>
    </ligand>
</feature>
<evidence type="ECO:0000259" key="12">
    <source>
        <dbReference type="Pfam" id="PF01070"/>
    </source>
</evidence>
<keyword evidence="5 11" id="KW-0479">Metal-binding</keyword>
<comment type="function">
    <text evidence="11">Involved in the biosynthesis of isoprenoids. Catalyzes the 1,3-allylic rearrangement of the homoallylic substrate isopentenyl (IPP) to its allylic isomer, dimethylallyl diphosphate (DMAPP).</text>
</comment>
<comment type="cofactor">
    <cofactor evidence="1 11">
        <name>FMN</name>
        <dbReference type="ChEBI" id="CHEBI:58210"/>
    </cofactor>
</comment>
<evidence type="ECO:0000313" key="14">
    <source>
        <dbReference type="Proteomes" id="UP000452141"/>
    </source>
</evidence>
<evidence type="ECO:0000256" key="1">
    <source>
        <dbReference type="ARBA" id="ARBA00001917"/>
    </source>
</evidence>
<feature type="binding site" evidence="11">
    <location>
        <begin position="257"/>
        <end position="259"/>
    </location>
    <ligand>
        <name>FMN</name>
        <dbReference type="ChEBI" id="CHEBI:58210"/>
    </ligand>
</feature>
<dbReference type="GO" id="GO:0008299">
    <property type="term" value="P:isoprenoid biosynthetic process"/>
    <property type="evidence" value="ECO:0007669"/>
    <property type="project" value="UniProtKB-UniRule"/>
</dbReference>
<sequence length="340" mass="37242">MSQRSIRKEEHLALTQMFFNAKKTNSFDQVQLLRPALPESKVDPAVIKTNWFGKELDAPFFINAMTGGSEKSKEVNQSLGRLAAKHHLALALGSASILAKEADQLESFYVAREANPDGLFFANVNPLTPVEATVKIVNDLKADALQIHLNVAQEAAMPEGDRDFVWLDRMKAIKDAVHVPIIVKEVGNGLDPTSIKALQEAGFEWFDLGGAGGTNFAQIENSRNASPLHALDYVGLPTALAALLAAPLTDNLIVSGGVREPMDVMKSLALGGKYVGVANHFLHTLLSEGKDSLDEEIAKWKSDLTMLFALYGQKVQPVKVPYYLDLELKSQYDQLKDQIC</sequence>
<evidence type="ECO:0000256" key="6">
    <source>
        <dbReference type="ARBA" id="ARBA00022842"/>
    </source>
</evidence>
<name>A0A844FMA4_9LACO</name>
<gene>
    <name evidence="11" type="primary">fni</name>
    <name evidence="13" type="ORF">FYJ61_02575</name>
</gene>
<comment type="subunit">
    <text evidence="10 11">Homooctamer. Dimer of tetramers.</text>
</comment>
<dbReference type="InterPro" id="IPR011179">
    <property type="entry name" value="IPdP_isomerase"/>
</dbReference>
<feature type="binding site" evidence="11">
    <location>
        <position position="123"/>
    </location>
    <ligand>
        <name>FMN</name>
        <dbReference type="ChEBI" id="CHEBI:58210"/>
    </ligand>
</feature>
<dbReference type="HAMAP" id="MF_00354">
    <property type="entry name" value="Idi_2"/>
    <property type="match status" value="1"/>
</dbReference>
<dbReference type="PANTHER" id="PTHR43665:SF1">
    <property type="entry name" value="ISOPENTENYL-DIPHOSPHATE DELTA-ISOMERASE"/>
    <property type="match status" value="1"/>
</dbReference>
<feature type="domain" description="FMN-dependent dehydrogenase" evidence="12">
    <location>
        <begin position="160"/>
        <end position="313"/>
    </location>
</feature>
<keyword evidence="7 11" id="KW-0521">NADP</keyword>
<comment type="caution">
    <text evidence="11">Lacks conserved residue(s) required for the propagation of feature annotation.</text>
</comment>
<evidence type="ECO:0000256" key="10">
    <source>
        <dbReference type="ARBA" id="ARBA00025810"/>
    </source>
</evidence>
<dbReference type="GO" id="GO:0070402">
    <property type="term" value="F:NADPH binding"/>
    <property type="evidence" value="ECO:0007669"/>
    <property type="project" value="UniProtKB-UniRule"/>
</dbReference>
<keyword evidence="4 11" id="KW-0288">FMN</keyword>
<dbReference type="AlphaFoldDB" id="A0A844FMA4"/>
<evidence type="ECO:0000256" key="11">
    <source>
        <dbReference type="HAMAP-Rule" id="MF_00354"/>
    </source>
</evidence>
<evidence type="ECO:0000256" key="7">
    <source>
        <dbReference type="ARBA" id="ARBA00022857"/>
    </source>
</evidence>
<feature type="binding site" evidence="11">
    <location>
        <begin position="64"/>
        <end position="66"/>
    </location>
    <ligand>
        <name>FMN</name>
        <dbReference type="ChEBI" id="CHEBI:58210"/>
    </ligand>
</feature>
<dbReference type="GO" id="GO:0010181">
    <property type="term" value="F:FMN binding"/>
    <property type="evidence" value="ECO:0007669"/>
    <property type="project" value="UniProtKB-UniRule"/>
</dbReference>
<feature type="binding site" evidence="11">
    <location>
        <begin position="7"/>
        <end position="8"/>
    </location>
    <ligand>
        <name>substrate</name>
    </ligand>
</feature>
<feature type="binding site" evidence="11">
    <location>
        <position position="214"/>
    </location>
    <ligand>
        <name>FMN</name>
        <dbReference type="ChEBI" id="CHEBI:58210"/>
    </ligand>
</feature>
<feature type="binding site" evidence="11">
    <location>
        <begin position="278"/>
        <end position="279"/>
    </location>
    <ligand>
        <name>FMN</name>
        <dbReference type="ChEBI" id="CHEBI:58210"/>
    </ligand>
</feature>
<comment type="subcellular location">
    <subcellularLocation>
        <location evidence="11">Cytoplasm</location>
    </subcellularLocation>
</comment>
<dbReference type="EC" id="5.3.3.2" evidence="11"/>
<keyword evidence="9 11" id="KW-0413">Isomerase</keyword>
<keyword evidence="3 11" id="KW-0285">Flavoprotein</keyword>
<evidence type="ECO:0000256" key="8">
    <source>
        <dbReference type="ARBA" id="ARBA00023229"/>
    </source>
</evidence>
<proteinExistence type="inferred from homology"/>
<dbReference type="RefSeq" id="WP_154486471.1">
    <property type="nucleotide sequence ID" value="NZ_VUMW01000004.1"/>
</dbReference>
<evidence type="ECO:0000256" key="5">
    <source>
        <dbReference type="ARBA" id="ARBA00022723"/>
    </source>
</evidence>
<dbReference type="GO" id="GO:0004452">
    <property type="term" value="F:isopentenyl-diphosphate delta-isomerase activity"/>
    <property type="evidence" value="ECO:0007669"/>
    <property type="project" value="UniProtKB-UniRule"/>
</dbReference>
<reference evidence="13 14" key="1">
    <citation type="submission" date="2019-08" db="EMBL/GenBank/DDBJ databases">
        <title>In-depth cultivation of the pig gut microbiome towards novel bacterial diversity and tailored functional studies.</title>
        <authorList>
            <person name="Wylensek D."/>
            <person name="Hitch T.C.A."/>
            <person name="Clavel T."/>
        </authorList>
    </citation>
    <scope>NUCLEOTIDE SEQUENCE [LARGE SCALE GENOMIC DNA]</scope>
    <source>
        <strain evidence="13 14">WCA-470BD-2E</strain>
    </source>
</reference>
<comment type="cofactor">
    <cofactor evidence="11">
        <name>NADPH</name>
        <dbReference type="ChEBI" id="CHEBI:57783"/>
    </cofactor>
</comment>
<keyword evidence="8 11" id="KW-0414">Isoprene biosynthesis</keyword>
<dbReference type="NCBIfam" id="TIGR02151">
    <property type="entry name" value="IPP_isom_2"/>
    <property type="match status" value="1"/>
</dbReference>
<dbReference type="GO" id="GO:0016491">
    <property type="term" value="F:oxidoreductase activity"/>
    <property type="evidence" value="ECO:0007669"/>
    <property type="project" value="InterPro"/>
</dbReference>
<protein>
    <recommendedName>
        <fullName evidence="11">Isopentenyl-diphosphate delta-isomerase</fullName>
        <shortName evidence="11">IPP isomerase</shortName>
        <ecNumber evidence="11">5.3.3.2</ecNumber>
    </recommendedName>
    <alternativeName>
        <fullName evidence="11">Isopentenyl diphosphate:dimethylallyl diphosphate isomerase</fullName>
    </alternativeName>
    <alternativeName>
        <fullName evidence="11">Isopentenyl pyrophosphate isomerase</fullName>
    </alternativeName>
    <alternativeName>
        <fullName evidence="11">Type 2 isopentenyl diphosphate isomerase</fullName>
        <shortName evidence="11">IDI-2</shortName>
    </alternativeName>
</protein>
<keyword evidence="6 11" id="KW-0460">Magnesium</keyword>
<comment type="cofactor">
    <cofactor evidence="11">
        <name>Mg(2+)</name>
        <dbReference type="ChEBI" id="CHEBI:18420"/>
    </cofactor>
</comment>
<comment type="caution">
    <text evidence="13">The sequence shown here is derived from an EMBL/GenBank/DDBJ whole genome shotgun (WGS) entry which is preliminary data.</text>
</comment>
<evidence type="ECO:0000256" key="9">
    <source>
        <dbReference type="ARBA" id="ARBA00023235"/>
    </source>
</evidence>
<dbReference type="PIRSF" id="PIRSF003314">
    <property type="entry name" value="IPP_isomerase"/>
    <property type="match status" value="1"/>
</dbReference>
<dbReference type="InterPro" id="IPR013785">
    <property type="entry name" value="Aldolase_TIM"/>
</dbReference>
<evidence type="ECO:0000256" key="3">
    <source>
        <dbReference type="ARBA" id="ARBA00022630"/>
    </source>
</evidence>
<comment type="similarity">
    <text evidence="11">Belongs to the IPP isomerase type 2 family.</text>
</comment>
<feature type="binding site" evidence="11">
    <location>
        <position position="184"/>
    </location>
    <ligand>
        <name>FMN</name>
        <dbReference type="ChEBI" id="CHEBI:58210"/>
    </ligand>
</feature>
<feature type="binding site" evidence="11">
    <location>
        <position position="154"/>
    </location>
    <ligand>
        <name>Mg(2+)</name>
        <dbReference type="ChEBI" id="CHEBI:18420"/>
    </ligand>
</feature>
<dbReference type="Pfam" id="PF01070">
    <property type="entry name" value="FMN_dh"/>
    <property type="match status" value="1"/>
</dbReference>
<feature type="binding site" evidence="11">
    <location>
        <position position="94"/>
    </location>
    <ligand>
        <name>FMN</name>
        <dbReference type="ChEBI" id="CHEBI:58210"/>
    </ligand>
</feature>
<dbReference type="EMBL" id="VUMW01000004">
    <property type="protein sequence ID" value="MST79385.1"/>
    <property type="molecule type" value="Genomic_DNA"/>
</dbReference>
<dbReference type="SUPFAM" id="SSF51395">
    <property type="entry name" value="FMN-linked oxidoreductases"/>
    <property type="match status" value="1"/>
</dbReference>
<evidence type="ECO:0000313" key="13">
    <source>
        <dbReference type="EMBL" id="MST79385.1"/>
    </source>
</evidence>
<evidence type="ECO:0000256" key="4">
    <source>
        <dbReference type="ARBA" id="ARBA00022643"/>
    </source>
</evidence>
<evidence type="ECO:0000256" key="2">
    <source>
        <dbReference type="ARBA" id="ARBA00022490"/>
    </source>
</evidence>
<dbReference type="Proteomes" id="UP000452141">
    <property type="component" value="Unassembled WGS sequence"/>
</dbReference>
<dbReference type="PANTHER" id="PTHR43665">
    <property type="entry name" value="ISOPENTENYL-DIPHOSPHATE DELTA-ISOMERASE"/>
    <property type="match status" value="1"/>
</dbReference>
<organism evidence="13 14">
    <name type="scientific">Lactobacillus equicursoris</name>
    <dbReference type="NCBI Taxonomy" id="420645"/>
    <lineage>
        <taxon>Bacteria</taxon>
        <taxon>Bacillati</taxon>
        <taxon>Bacillota</taxon>
        <taxon>Bacilli</taxon>
        <taxon>Lactobacillales</taxon>
        <taxon>Lactobacillaceae</taxon>
        <taxon>Lactobacillus</taxon>
    </lineage>
</organism>
<dbReference type="Gene3D" id="3.20.20.70">
    <property type="entry name" value="Aldolase class I"/>
    <property type="match status" value="1"/>
</dbReference>
<dbReference type="GO" id="GO:0000287">
    <property type="term" value="F:magnesium ion binding"/>
    <property type="evidence" value="ECO:0007669"/>
    <property type="project" value="UniProtKB-UniRule"/>
</dbReference>
<keyword evidence="2 11" id="KW-0963">Cytoplasm</keyword>